<reference evidence="15" key="1">
    <citation type="submission" date="2017-09" db="EMBL/GenBank/DDBJ databases">
        <title>Depth-based differentiation of microbial function through sediment-hosted aquifers and enrichment of novel symbionts in the deep terrestrial subsurface.</title>
        <authorList>
            <person name="Probst A.J."/>
            <person name="Ladd B."/>
            <person name="Jarett J.K."/>
            <person name="Geller-Mcgrath D.E."/>
            <person name="Sieber C.M.K."/>
            <person name="Emerson J.B."/>
            <person name="Anantharaman K."/>
            <person name="Thomas B.C."/>
            <person name="Malmstrom R."/>
            <person name="Stieglmeier M."/>
            <person name="Klingl A."/>
            <person name="Woyke T."/>
            <person name="Ryan C.M."/>
            <person name="Banfield J.F."/>
        </authorList>
    </citation>
    <scope>NUCLEOTIDE SEQUENCE [LARGE SCALE GENOMIC DNA]</scope>
</reference>
<dbReference type="HAMAP" id="MF_01465">
    <property type="entry name" value="SecY"/>
    <property type="match status" value="1"/>
</dbReference>
<evidence type="ECO:0000256" key="10">
    <source>
        <dbReference type="HAMAP-Rule" id="MF_01465"/>
    </source>
</evidence>
<feature type="transmembrane region" description="Helical" evidence="10">
    <location>
        <begin position="207"/>
        <end position="227"/>
    </location>
</feature>
<dbReference type="Pfam" id="PF00344">
    <property type="entry name" value="SecY"/>
    <property type="match status" value="1"/>
</dbReference>
<name>A0A2H0YRV6_9BACT</name>
<evidence type="ECO:0000256" key="3">
    <source>
        <dbReference type="ARBA" id="ARBA00022448"/>
    </source>
</evidence>
<dbReference type="PROSITE" id="PS00755">
    <property type="entry name" value="SECY_1"/>
    <property type="match status" value="1"/>
</dbReference>
<dbReference type="Gene3D" id="1.10.3370.10">
    <property type="entry name" value="SecY subunit domain"/>
    <property type="match status" value="1"/>
</dbReference>
<dbReference type="AlphaFoldDB" id="A0A2H0YRV6"/>
<feature type="transmembrane region" description="Helical" evidence="10">
    <location>
        <begin position="365"/>
        <end position="386"/>
    </location>
</feature>
<keyword evidence="10" id="KW-1003">Cell membrane</keyword>
<evidence type="ECO:0000256" key="2">
    <source>
        <dbReference type="ARBA" id="ARBA00005751"/>
    </source>
</evidence>
<keyword evidence="8 10" id="KW-0472">Membrane</keyword>
<dbReference type="PRINTS" id="PR00303">
    <property type="entry name" value="SECYTRNLCASE"/>
</dbReference>
<feature type="transmembrane region" description="Helical" evidence="10">
    <location>
        <begin position="178"/>
        <end position="195"/>
    </location>
</feature>
<feature type="transmembrane region" description="Helical" evidence="10">
    <location>
        <begin position="264"/>
        <end position="284"/>
    </location>
</feature>
<keyword evidence="4 10" id="KW-0812">Transmembrane</keyword>
<evidence type="ECO:0000256" key="12">
    <source>
        <dbReference type="RuleBase" id="RU003484"/>
    </source>
</evidence>
<accession>A0A2H0YRV6</accession>
<comment type="function">
    <text evidence="10 11">The central subunit of the protein translocation channel SecYEG. Consists of two halves formed by TMs 1-5 and 6-10. These two domains form a lateral gate at the front which open onto the bilayer between TMs 2 and 7, and are clamped together by SecE at the back. The channel is closed by both a pore ring composed of hydrophobic SecY resides and a short helix (helix 2A) on the extracellular side of the membrane which forms a plug. The plug probably moves laterally to allow the channel to open. The ring and the pore may move independently.</text>
</comment>
<dbReference type="GO" id="GO:0006605">
    <property type="term" value="P:protein targeting"/>
    <property type="evidence" value="ECO:0007669"/>
    <property type="project" value="UniProtKB-UniRule"/>
</dbReference>
<dbReference type="EMBL" id="PEXW01000067">
    <property type="protein sequence ID" value="PIS40472.1"/>
    <property type="molecule type" value="Genomic_DNA"/>
</dbReference>
<evidence type="ECO:0000313" key="14">
    <source>
        <dbReference type="EMBL" id="PIS40472.1"/>
    </source>
</evidence>
<evidence type="ECO:0000256" key="8">
    <source>
        <dbReference type="ARBA" id="ARBA00023136"/>
    </source>
</evidence>
<dbReference type="InterPro" id="IPR030659">
    <property type="entry name" value="SecY_CS"/>
</dbReference>
<evidence type="ECO:0000313" key="15">
    <source>
        <dbReference type="Proteomes" id="UP000236845"/>
    </source>
</evidence>
<comment type="subcellular location">
    <subcellularLocation>
        <location evidence="10">Cell membrane</location>
        <topology evidence="10">Multi-pass membrane protein</topology>
    </subcellularLocation>
    <subcellularLocation>
        <location evidence="1 12">Membrane</location>
        <topology evidence="1 12">Multi-pass membrane protein</topology>
    </subcellularLocation>
</comment>
<dbReference type="FunFam" id="1.10.3370.10:FF:000001">
    <property type="entry name" value="Preprotein translocase subunit SecY"/>
    <property type="match status" value="1"/>
</dbReference>
<organism evidence="14 15">
    <name type="scientific">Candidatus Kerfeldbacteria bacterium CG08_land_8_20_14_0_20_43_14</name>
    <dbReference type="NCBI Taxonomy" id="2014246"/>
    <lineage>
        <taxon>Bacteria</taxon>
        <taxon>Candidatus Kerfeldiibacteriota</taxon>
    </lineage>
</organism>
<dbReference type="PANTHER" id="PTHR10906">
    <property type="entry name" value="SECY/SEC61-ALPHA FAMILY MEMBER"/>
    <property type="match status" value="1"/>
</dbReference>
<evidence type="ECO:0000256" key="6">
    <source>
        <dbReference type="ARBA" id="ARBA00022989"/>
    </source>
</evidence>
<evidence type="ECO:0000256" key="4">
    <source>
        <dbReference type="ARBA" id="ARBA00022692"/>
    </source>
</evidence>
<proteinExistence type="inferred from homology"/>
<evidence type="ECO:0000256" key="7">
    <source>
        <dbReference type="ARBA" id="ARBA00023010"/>
    </source>
</evidence>
<dbReference type="GO" id="GO:0065002">
    <property type="term" value="P:intracellular protein transmembrane transport"/>
    <property type="evidence" value="ECO:0007669"/>
    <property type="project" value="UniProtKB-UniRule"/>
</dbReference>
<dbReference type="Proteomes" id="UP000236845">
    <property type="component" value="Unassembled WGS sequence"/>
</dbReference>
<dbReference type="PIRSF" id="PIRSF004557">
    <property type="entry name" value="SecY"/>
    <property type="match status" value="1"/>
</dbReference>
<feature type="transmembrane region" description="Helical" evidence="10">
    <location>
        <begin position="307"/>
        <end position="329"/>
    </location>
</feature>
<keyword evidence="3 10" id="KW-0813">Transport</keyword>
<gene>
    <name evidence="10" type="primary">secY</name>
    <name evidence="14" type="ORF">COT26_03050</name>
</gene>
<keyword evidence="7 10" id="KW-0811">Translocation</keyword>
<dbReference type="InterPro" id="IPR026593">
    <property type="entry name" value="SecY"/>
</dbReference>
<keyword evidence="6 10" id="KW-1133">Transmembrane helix</keyword>
<dbReference type="SUPFAM" id="SSF103491">
    <property type="entry name" value="Preprotein translocase SecY subunit"/>
    <property type="match status" value="1"/>
</dbReference>
<evidence type="ECO:0000256" key="11">
    <source>
        <dbReference type="RuleBase" id="RU000537"/>
    </source>
</evidence>
<feature type="transmembrane region" description="Helical" evidence="10">
    <location>
        <begin position="144"/>
        <end position="166"/>
    </location>
</feature>
<dbReference type="GO" id="GO:0043952">
    <property type="term" value="P:protein transport by the Sec complex"/>
    <property type="evidence" value="ECO:0007669"/>
    <property type="project" value="UniProtKB-UniRule"/>
</dbReference>
<keyword evidence="5 10" id="KW-0653">Protein transport</keyword>
<protein>
    <recommendedName>
        <fullName evidence="9 10">Protein translocase subunit SecY</fullName>
    </recommendedName>
</protein>
<evidence type="ECO:0000256" key="9">
    <source>
        <dbReference type="ARBA" id="ARBA00039733"/>
    </source>
</evidence>
<comment type="caution">
    <text evidence="14">The sequence shown here is derived from an EMBL/GenBank/DDBJ whole genome shotgun (WGS) entry which is preliminary data.</text>
</comment>
<dbReference type="GO" id="GO:0005886">
    <property type="term" value="C:plasma membrane"/>
    <property type="evidence" value="ECO:0007669"/>
    <property type="project" value="UniProtKB-SubCell"/>
</dbReference>
<feature type="transmembrane region" description="Helical" evidence="10">
    <location>
        <begin position="392"/>
        <end position="410"/>
    </location>
</feature>
<comment type="similarity">
    <text evidence="2 10 13">Belongs to the SecY/SEC61-alpha family.</text>
</comment>
<sequence length="427" mass="46438">MLEKLSQLWRVKDLRNTLLFVLLMLLIFRILAHIPVPGVDPSGLKQVLQGNPLLGLLNLFSGGGLQNFSIVMLGVGPYITASIIMQLLTMIIPKLEAMQKEGESGQAKINQYTRYLTVPMTVLQAFSTLTFLKQQGGGKLLGTLSPFQLITAIVCIVGGTMLLMWIGELINEKKVGNGISLIIFAGIVAQVPQSIQQTLSVLDKTQIFTIVTFLVIAAITIAGVVFVTEGQRNIPVTYAKRIMGQQSAGGVNTHLPLRVNQAGVIPIIFAVSIILVPPLIAQFFTKNAIPWIANLATWVNTTFQNQAFYGVAYFVLVVAFTYFYTAVVFQPNNIAENLQKQGGFIPGIRPGQPTSHYLSFVSNRIILGGALFLGAIAVLPTIMQSATNVKSLAIGGTSLLIVVSVVLESVKQVQSQLVMRDYEAFYK</sequence>
<evidence type="ECO:0000256" key="13">
    <source>
        <dbReference type="RuleBase" id="RU004349"/>
    </source>
</evidence>
<dbReference type="InterPro" id="IPR023201">
    <property type="entry name" value="SecY_dom_sf"/>
</dbReference>
<dbReference type="NCBIfam" id="TIGR00967">
    <property type="entry name" value="3a0501s007"/>
    <property type="match status" value="1"/>
</dbReference>
<comment type="caution">
    <text evidence="10">Lacks conserved residue(s) required for the propagation of feature annotation.</text>
</comment>
<comment type="subunit">
    <text evidence="10">Component of the Sec protein translocase complex. Heterotrimer consisting of SecY, SecE and SecG subunits. The heterotrimers can form oligomers, although 1 heterotrimer is thought to be able to translocate proteins. Interacts with the ribosome. Interacts with SecDF, and other proteins may be involved. Interacts with SecA.</text>
</comment>
<feature type="transmembrane region" description="Helical" evidence="10">
    <location>
        <begin position="68"/>
        <end position="92"/>
    </location>
</feature>
<feature type="transmembrane region" description="Helical" evidence="10">
    <location>
        <begin position="112"/>
        <end position="132"/>
    </location>
</feature>
<evidence type="ECO:0000256" key="5">
    <source>
        <dbReference type="ARBA" id="ARBA00022927"/>
    </source>
</evidence>
<evidence type="ECO:0000256" key="1">
    <source>
        <dbReference type="ARBA" id="ARBA00004141"/>
    </source>
</evidence>
<dbReference type="InterPro" id="IPR002208">
    <property type="entry name" value="SecY/SEC61-alpha"/>
</dbReference>
<dbReference type="PROSITE" id="PS00756">
    <property type="entry name" value="SECY_2"/>
    <property type="match status" value="1"/>
</dbReference>